<feature type="compositionally biased region" description="Basic residues" evidence="1">
    <location>
        <begin position="25"/>
        <end position="36"/>
    </location>
</feature>
<name>A0A093VWM3_TALMA</name>
<dbReference type="HOGENOM" id="CLU_530160_0_0_1"/>
<dbReference type="eggNOG" id="ENOG502RQP3">
    <property type="taxonomic scope" value="Eukaryota"/>
</dbReference>
<proteinExistence type="predicted"/>
<feature type="compositionally biased region" description="Basic and acidic residues" evidence="1">
    <location>
        <begin position="37"/>
        <end position="46"/>
    </location>
</feature>
<reference key="1">
    <citation type="journal article" date="2014" name="PLoS Genet.">
        <title>Signature Gene Expression Reveals Novel Clues to the Molecular Mechanisms of Dimorphic Transition in Penicillium marneffei.</title>
        <authorList>
            <person name="Yang E."/>
            <person name="Wang G."/>
            <person name="Cai J."/>
            <person name="Woo P.C."/>
            <person name="Lau S.K."/>
            <person name="Yuen K.-Y."/>
            <person name="Chow W.-N."/>
            <person name="Lin X."/>
        </authorList>
    </citation>
    <scope>NUCLEOTIDE SEQUENCE [LARGE SCALE GENOMIC DNA]</scope>
    <source>
        <strain>PM1</strain>
    </source>
</reference>
<gene>
    <name evidence="2" type="ORF">GQ26_0062670</name>
</gene>
<feature type="region of interest" description="Disordered" evidence="1">
    <location>
        <begin position="22"/>
        <end position="56"/>
    </location>
</feature>
<organism evidence="2">
    <name type="scientific">Talaromyces marneffei PM1</name>
    <dbReference type="NCBI Taxonomy" id="1077442"/>
    <lineage>
        <taxon>Eukaryota</taxon>
        <taxon>Fungi</taxon>
        <taxon>Dikarya</taxon>
        <taxon>Ascomycota</taxon>
        <taxon>Pezizomycotina</taxon>
        <taxon>Eurotiomycetes</taxon>
        <taxon>Eurotiomycetidae</taxon>
        <taxon>Eurotiales</taxon>
        <taxon>Trichocomaceae</taxon>
        <taxon>Talaromyces</taxon>
        <taxon>Talaromyces sect. Talaromyces</taxon>
    </lineage>
</organism>
<feature type="region of interest" description="Disordered" evidence="1">
    <location>
        <begin position="361"/>
        <end position="473"/>
    </location>
</feature>
<evidence type="ECO:0000313" key="2">
    <source>
        <dbReference type="EMBL" id="KFX51006.1"/>
    </source>
</evidence>
<sequence>MSDGGNNYEIFRECVSGAIVQKSQGTRKKRKLKGKKRGDTTAKDSNDEGSSFGLEKQDPEELADFIDFIASEVFHALPQTLQTLSYSKIQNDDSLAKQYGNGTELSDADMETLTAPIPVSVSESLSVYGILPESMDITAAFLRPVLTDYITSVTAAPPAWATTKTEACEICERDWIPLSYHHLIPREVHAKALKRGWHEEFMLNSVAWLCRACHSFVHKMATNEELAREYYTIDRITESSDNFTLGLTIVKPNIRWLTLTTNPTPHLFAHIYATHAAKVIEEYIATDNRDKISRVKIELDIIRVINEDPDLPTKHKVSCTSMILHTDTFEPFWGDQRLAYSLPAKSLKRLKSNYRLIDQLPCPPDDEESTAASAPENLTDKNGTSRQKSKAEGAAATNKGKGKRGPRAAPAKVTGKQTKKAATTAATRKRPTVAQKAPKTPKSTAGNRKRNTANGVEGASTTVPATAAPPPLRHAMTPREAYEACMAVKDGIHLRGPTSDEEETTTDDDDSDSD</sequence>
<feature type="compositionally biased region" description="Acidic residues" evidence="1">
    <location>
        <begin position="499"/>
        <end position="514"/>
    </location>
</feature>
<evidence type="ECO:0000256" key="1">
    <source>
        <dbReference type="SAM" id="MobiDB-lite"/>
    </source>
</evidence>
<reference evidence="2" key="2">
    <citation type="journal article" date="2014" name="PLoS Genet.">
        <title>Signature gene expression reveals novel clues to the molecular mechanisms of dimorphic transition in Penicillium marneffei.</title>
        <authorList>
            <person name="Yang E."/>
            <person name="Wang G."/>
            <person name="Cai J."/>
            <person name="Woo P.C."/>
            <person name="Lau S.K."/>
            <person name="Yuen K.-Y."/>
            <person name="Chow W.-N."/>
            <person name="Lin X."/>
        </authorList>
    </citation>
    <scope>NUCLEOTIDE SEQUENCE</scope>
    <source>
        <strain evidence="2">PM1</strain>
    </source>
</reference>
<accession>A0A093VWM3</accession>
<feature type="region of interest" description="Disordered" evidence="1">
    <location>
        <begin position="492"/>
        <end position="514"/>
    </location>
</feature>
<dbReference type="PANTHER" id="PTHR37827">
    <property type="entry name" value="TUDOR DOMAIN-CONTAINING PROTEIN"/>
    <property type="match status" value="1"/>
</dbReference>
<dbReference type="AlphaFoldDB" id="A0A093VWM3"/>
<feature type="compositionally biased region" description="Low complexity" evidence="1">
    <location>
        <begin position="411"/>
        <end position="426"/>
    </location>
</feature>
<dbReference type="PANTHER" id="PTHR37827:SF1">
    <property type="entry name" value="HNH DOMAIN-CONTAINING PROTEIN"/>
    <property type="match status" value="1"/>
</dbReference>
<comment type="caution">
    <text evidence="2">The sequence shown here is derived from an EMBL/GenBank/DDBJ whole genome shotgun (WGS) entry which is preliminary data.</text>
</comment>
<dbReference type="EMBL" id="JPOX01000006">
    <property type="protein sequence ID" value="KFX51006.1"/>
    <property type="molecule type" value="Genomic_DNA"/>
</dbReference>
<protein>
    <submittedName>
        <fullName evidence="2">Uncharacterized protein YisB</fullName>
    </submittedName>
</protein>